<protein>
    <submittedName>
        <fullName evidence="1">Uncharacterized protein</fullName>
    </submittedName>
</protein>
<keyword evidence="2" id="KW-1185">Reference proteome</keyword>
<name>A0ACC3N7X2_9PEZI</name>
<reference evidence="1" key="1">
    <citation type="submission" date="2023-07" db="EMBL/GenBank/DDBJ databases">
        <title>Black Yeasts Isolated from many extreme environments.</title>
        <authorList>
            <person name="Coleine C."/>
            <person name="Stajich J.E."/>
            <person name="Selbmann L."/>
        </authorList>
    </citation>
    <scope>NUCLEOTIDE SEQUENCE</scope>
    <source>
        <strain evidence="1">CCFEE 5714</strain>
    </source>
</reference>
<organism evidence="1 2">
    <name type="scientific">Vermiconidia calcicola</name>
    <dbReference type="NCBI Taxonomy" id="1690605"/>
    <lineage>
        <taxon>Eukaryota</taxon>
        <taxon>Fungi</taxon>
        <taxon>Dikarya</taxon>
        <taxon>Ascomycota</taxon>
        <taxon>Pezizomycotina</taxon>
        <taxon>Dothideomycetes</taxon>
        <taxon>Dothideomycetidae</taxon>
        <taxon>Mycosphaerellales</taxon>
        <taxon>Extremaceae</taxon>
        <taxon>Vermiconidia</taxon>
    </lineage>
</organism>
<dbReference type="Proteomes" id="UP001281147">
    <property type="component" value="Unassembled WGS sequence"/>
</dbReference>
<accession>A0ACC3N7X2</accession>
<proteinExistence type="predicted"/>
<evidence type="ECO:0000313" key="2">
    <source>
        <dbReference type="Proteomes" id="UP001281147"/>
    </source>
</evidence>
<gene>
    <name evidence="1" type="ORF">LTR37_010336</name>
</gene>
<sequence length="68" mass="7028">MDRQPVVATTIIATNNTNADTTGHEYKDEIGVLEPMSITTYITSVKAGNVFSILTGARASGGGGGERA</sequence>
<comment type="caution">
    <text evidence="1">The sequence shown here is derived from an EMBL/GenBank/DDBJ whole genome shotgun (WGS) entry which is preliminary data.</text>
</comment>
<evidence type="ECO:0000313" key="1">
    <source>
        <dbReference type="EMBL" id="KAK3710270.1"/>
    </source>
</evidence>
<dbReference type="EMBL" id="JAUTXU010000085">
    <property type="protein sequence ID" value="KAK3710270.1"/>
    <property type="molecule type" value="Genomic_DNA"/>
</dbReference>